<dbReference type="AlphaFoldDB" id="A0A433WLK4"/>
<dbReference type="EMBL" id="RIAR02000001">
    <property type="protein sequence ID" value="NSL90185.1"/>
    <property type="molecule type" value="Genomic_DNA"/>
</dbReference>
<dbReference type="Proteomes" id="UP000281028">
    <property type="component" value="Unassembled WGS sequence"/>
</dbReference>
<name>A0A433WLK4_9BACT</name>
<gene>
    <name evidence="1" type="ORF">ECE50_025345</name>
</gene>
<protein>
    <submittedName>
        <fullName evidence="1">Uncharacterized protein</fullName>
    </submittedName>
</protein>
<evidence type="ECO:0000313" key="2">
    <source>
        <dbReference type="Proteomes" id="UP000281028"/>
    </source>
</evidence>
<keyword evidence="2" id="KW-1185">Reference proteome</keyword>
<reference evidence="1" key="1">
    <citation type="submission" date="2020-05" db="EMBL/GenBank/DDBJ databases">
        <title>Chitinophaga laudate sp. nov., isolated from a tropical peat swamp.</title>
        <authorList>
            <person name="Goh C.B.S."/>
            <person name="Lee M.S."/>
            <person name="Parimannan S."/>
            <person name="Pasbakhsh P."/>
            <person name="Yule C.M."/>
            <person name="Rajandas H."/>
            <person name="Loke S."/>
            <person name="Croft L."/>
            <person name="Tan J.B.L."/>
        </authorList>
    </citation>
    <scope>NUCLEOTIDE SEQUENCE</scope>
    <source>
        <strain evidence="1">Mgbs1</strain>
    </source>
</reference>
<comment type="caution">
    <text evidence="1">The sequence shown here is derived from an EMBL/GenBank/DDBJ whole genome shotgun (WGS) entry which is preliminary data.</text>
</comment>
<accession>A0A433WLK4</accession>
<evidence type="ECO:0000313" key="1">
    <source>
        <dbReference type="EMBL" id="NSL90185.1"/>
    </source>
</evidence>
<proteinExistence type="predicted"/>
<organism evidence="1 2">
    <name type="scientific">Chitinophaga solisilvae</name>
    <dbReference type="NCBI Taxonomy" id="1233460"/>
    <lineage>
        <taxon>Bacteria</taxon>
        <taxon>Pseudomonadati</taxon>
        <taxon>Bacteroidota</taxon>
        <taxon>Chitinophagia</taxon>
        <taxon>Chitinophagales</taxon>
        <taxon>Chitinophagaceae</taxon>
        <taxon>Chitinophaga</taxon>
    </lineage>
</organism>
<sequence>MNFDDIKSAWNSEEDNSNIIVPVKIDSKKAALPVDKIRSNMRLEAIVQVAALMLMYFVPAYYHFGVVMTTAYYCVYGIAVAITAYYFIRFYFFYRRISNTELNSKDHIYAVYYDIKLNIEMYRSFTYALLMLALGLIITAVFFIPSADAAALSNKPITYLIMVMIVFTALIAIATEIALHRNYGRYLKAIKAILDEFREG</sequence>
<dbReference type="OrthoDB" id="1249607at2"/>